<dbReference type="PROSITE" id="PS51682">
    <property type="entry name" value="SAM_OMT_I"/>
    <property type="match status" value="1"/>
</dbReference>
<keyword evidence="2 5" id="KW-0808">Transferase</keyword>
<dbReference type="PANTHER" id="PTHR43167">
    <property type="entry name" value="PUTATIVE (AFU_ORTHOLOGUE AFUA_6G01830)-RELATED"/>
    <property type="match status" value="1"/>
</dbReference>
<dbReference type="InterPro" id="IPR002935">
    <property type="entry name" value="SAM_O-MeTrfase"/>
</dbReference>
<dbReference type="InterPro" id="IPR029063">
    <property type="entry name" value="SAM-dependent_MTases_sf"/>
</dbReference>
<evidence type="ECO:0000256" key="3">
    <source>
        <dbReference type="ARBA" id="ARBA00022691"/>
    </source>
</evidence>
<dbReference type="CDD" id="cd02440">
    <property type="entry name" value="AdoMet_MTases"/>
    <property type="match status" value="1"/>
</dbReference>
<dbReference type="AlphaFoldDB" id="A0A6G1GGI7"/>
<gene>
    <name evidence="5 7" type="ORF">P152DRAFT_426506</name>
</gene>
<dbReference type="GO" id="GO:0008171">
    <property type="term" value="F:O-methyltransferase activity"/>
    <property type="evidence" value="ECO:0007669"/>
    <property type="project" value="InterPro"/>
</dbReference>
<evidence type="ECO:0000256" key="2">
    <source>
        <dbReference type="ARBA" id="ARBA00022679"/>
    </source>
</evidence>
<accession>A0A6G1GGI7</accession>
<evidence type="ECO:0000256" key="4">
    <source>
        <dbReference type="ARBA" id="ARBA00023453"/>
    </source>
</evidence>
<keyword evidence="6" id="KW-1185">Reference proteome</keyword>
<dbReference type="GeneID" id="54417839"/>
<reference evidence="7" key="3">
    <citation type="submission" date="2025-04" db="UniProtKB">
        <authorList>
            <consortium name="RefSeq"/>
        </authorList>
    </citation>
    <scope>IDENTIFICATION</scope>
    <source>
        <strain evidence="7">CBS 781.70</strain>
    </source>
</reference>
<organism evidence="5">
    <name type="scientific">Eremomyces bilateralis CBS 781.70</name>
    <dbReference type="NCBI Taxonomy" id="1392243"/>
    <lineage>
        <taxon>Eukaryota</taxon>
        <taxon>Fungi</taxon>
        <taxon>Dikarya</taxon>
        <taxon>Ascomycota</taxon>
        <taxon>Pezizomycotina</taxon>
        <taxon>Dothideomycetes</taxon>
        <taxon>Dothideomycetes incertae sedis</taxon>
        <taxon>Eremomycetales</taxon>
        <taxon>Eremomycetaceae</taxon>
        <taxon>Eremomyces</taxon>
    </lineage>
</organism>
<keyword evidence="1 5" id="KW-0489">Methyltransferase</keyword>
<evidence type="ECO:0000256" key="1">
    <source>
        <dbReference type="ARBA" id="ARBA00022603"/>
    </source>
</evidence>
<dbReference type="RefSeq" id="XP_033538652.1">
    <property type="nucleotide sequence ID" value="XM_033677269.1"/>
</dbReference>
<reference evidence="7" key="2">
    <citation type="submission" date="2020-04" db="EMBL/GenBank/DDBJ databases">
        <authorList>
            <consortium name="NCBI Genome Project"/>
        </authorList>
    </citation>
    <scope>NUCLEOTIDE SEQUENCE</scope>
    <source>
        <strain evidence="7">CBS 781.70</strain>
    </source>
</reference>
<dbReference type="Gene3D" id="3.40.50.150">
    <property type="entry name" value="Vaccinia Virus protein VP39"/>
    <property type="match status" value="1"/>
</dbReference>
<dbReference type="Pfam" id="PF13578">
    <property type="entry name" value="Methyltransf_24"/>
    <property type="match status" value="1"/>
</dbReference>
<evidence type="ECO:0000313" key="6">
    <source>
        <dbReference type="Proteomes" id="UP000504638"/>
    </source>
</evidence>
<sequence length="241" mass="26575">MAAPSSPSPVRASPKVIDLLTRLHKQSIDQDPEVNATLNSAIELRKHDPTELHKHDPIESTRELNELMLDKFVALDQDKCEFLYQLVLATGAKHVVEAGTSFGVSTIYLALAISENSKEGKVIATEKEASKAARAREHWREAGEEVEKYIELREGDLLETLKSGLEKVDLLLLDIWTPLVLPTLKTVQSCLTPGAVIVADNTISSAAGYADFLSYVRDPAGPFRNLTLPYTNGLEVIVYRP</sequence>
<evidence type="ECO:0000313" key="7">
    <source>
        <dbReference type="RefSeq" id="XP_033538652.1"/>
    </source>
</evidence>
<dbReference type="GO" id="GO:0032259">
    <property type="term" value="P:methylation"/>
    <property type="evidence" value="ECO:0007669"/>
    <property type="project" value="UniProtKB-KW"/>
</dbReference>
<dbReference type="EMBL" id="ML975149">
    <property type="protein sequence ID" value="KAF1817021.1"/>
    <property type="molecule type" value="Genomic_DNA"/>
</dbReference>
<evidence type="ECO:0000313" key="5">
    <source>
        <dbReference type="EMBL" id="KAF1817021.1"/>
    </source>
</evidence>
<name>A0A6G1GGI7_9PEZI</name>
<dbReference type="Proteomes" id="UP000504638">
    <property type="component" value="Unplaced"/>
</dbReference>
<protein>
    <submittedName>
        <fullName evidence="5 7">O-methyltransferase</fullName>
    </submittedName>
</protein>
<comment type="similarity">
    <text evidence="4">Belongs to the class I-like SAM-binding methyltransferase superfamily. Cation-dependent O-methyltransferase family.</text>
</comment>
<dbReference type="SUPFAM" id="SSF53335">
    <property type="entry name" value="S-adenosyl-L-methionine-dependent methyltransferases"/>
    <property type="match status" value="1"/>
</dbReference>
<reference evidence="5 7" key="1">
    <citation type="submission" date="2020-01" db="EMBL/GenBank/DDBJ databases">
        <authorList>
            <consortium name="DOE Joint Genome Institute"/>
            <person name="Haridas S."/>
            <person name="Albert R."/>
            <person name="Binder M."/>
            <person name="Bloem J."/>
            <person name="Labutti K."/>
            <person name="Salamov A."/>
            <person name="Andreopoulos B."/>
            <person name="Baker S.E."/>
            <person name="Barry K."/>
            <person name="Bills G."/>
            <person name="Bluhm B.H."/>
            <person name="Cannon C."/>
            <person name="Castanera R."/>
            <person name="Culley D.E."/>
            <person name="Daum C."/>
            <person name="Ezra D."/>
            <person name="Gonzalez J.B."/>
            <person name="Henrissat B."/>
            <person name="Kuo A."/>
            <person name="Liang C."/>
            <person name="Lipzen A."/>
            <person name="Lutzoni F."/>
            <person name="Magnuson J."/>
            <person name="Mondo S."/>
            <person name="Nolan M."/>
            <person name="Ohm R."/>
            <person name="Pangilinan J."/>
            <person name="Park H.-J."/>
            <person name="Ramirez L."/>
            <person name="Alfaro M."/>
            <person name="Sun H."/>
            <person name="Tritt A."/>
            <person name="Yoshinaga Y."/>
            <person name="Zwiers L.-H."/>
            <person name="Turgeon B.G."/>
            <person name="Goodwin S.B."/>
            <person name="Spatafora J.W."/>
            <person name="Crous P.W."/>
            <person name="Grigoriev I.V."/>
        </authorList>
    </citation>
    <scope>NUCLEOTIDE SEQUENCE</scope>
    <source>
        <strain evidence="5 7">CBS 781.70</strain>
    </source>
</reference>
<proteinExistence type="inferred from homology"/>
<dbReference type="PANTHER" id="PTHR43167:SF1">
    <property type="entry name" value="PUTATIVE (AFU_ORTHOLOGUE AFUA_6G01830)-RELATED"/>
    <property type="match status" value="1"/>
</dbReference>
<keyword evidence="3" id="KW-0949">S-adenosyl-L-methionine</keyword>
<dbReference type="OrthoDB" id="4863010at2759"/>